<protein>
    <submittedName>
        <fullName evidence="1">Uncharacterized protein</fullName>
    </submittedName>
</protein>
<evidence type="ECO:0000313" key="1">
    <source>
        <dbReference type="EMBL" id="AVL94496.1"/>
    </source>
</evidence>
<sequence>MQIYRFLIDQAVNNIITFEYCDGIHDENCHEVHRKYVQIETLNDYEKSVVEDVYNYYIRCVTYIKDNWSEGYRYKATPNISVIEQIDLFIDHSENDDPESGVDSIIIKTIIMAHKLHDHILRSSISVYDFDGCECRGYTPAFTGRCDCGNRRVKLSHKNVNWIDRFSLDSTETVSVPVGY</sequence>
<gene>
    <name evidence="1" type="ORF">mc_110</name>
</gene>
<keyword evidence="2" id="KW-1185">Reference proteome</keyword>
<reference evidence="2" key="1">
    <citation type="submission" date="2018-01" db="EMBL/GenBank/DDBJ databases">
        <title>Testimony of 'menage a trois' revealed by the proteome of Megavirus virophage.</title>
        <authorList>
            <person name="Jeudy S."/>
            <person name="Bertaux L."/>
            <person name="Alempic J.-M."/>
            <person name="Lartigue A."/>
            <person name="Legendre M."/>
            <person name="Philippe N."/>
            <person name="Beucher L."/>
            <person name="Biondi E."/>
            <person name="Juul S."/>
            <person name="Turner D."/>
            <person name="Coute Y."/>
            <person name="Claverie J.-M."/>
            <person name="Abergel C."/>
        </authorList>
    </citation>
    <scope>NUCLEOTIDE SEQUENCE [LARGE SCALE GENOMIC DNA]</scope>
</reference>
<proteinExistence type="predicted"/>
<organism evidence="1 2">
    <name type="scientific">Moumouvirus australiensis</name>
    <dbReference type="NCBI Taxonomy" id="2109587"/>
    <lineage>
        <taxon>Viruses</taxon>
        <taxon>Varidnaviria</taxon>
        <taxon>Bamfordvirae</taxon>
        <taxon>Nucleocytoviricota</taxon>
        <taxon>Megaviricetes</taxon>
        <taxon>Imitervirales</taxon>
        <taxon>Mimiviridae</taxon>
        <taxon>Megamimivirinae</taxon>
        <taxon>Moumouvirus</taxon>
        <taxon>Moumouvirus australiense</taxon>
    </lineage>
</organism>
<name>A0A2P1EKT3_9VIRU</name>
<dbReference type="EMBL" id="MG807320">
    <property type="protein sequence ID" value="AVL94496.1"/>
    <property type="molecule type" value="Genomic_DNA"/>
</dbReference>
<dbReference type="Proteomes" id="UP000289600">
    <property type="component" value="Segment"/>
</dbReference>
<accession>A0A2P1EKT3</accession>
<evidence type="ECO:0000313" key="2">
    <source>
        <dbReference type="Proteomes" id="UP000289600"/>
    </source>
</evidence>